<accession>A0A8J2NGU6</accession>
<feature type="coiled-coil region" evidence="1">
    <location>
        <begin position="715"/>
        <end position="742"/>
    </location>
</feature>
<dbReference type="AlphaFoldDB" id="A0A8J2NGU6"/>
<dbReference type="OrthoDB" id="2386367at2759"/>
<dbReference type="Proteomes" id="UP000708208">
    <property type="component" value="Unassembled WGS sequence"/>
</dbReference>
<comment type="caution">
    <text evidence="3">The sequence shown here is derived from an EMBL/GenBank/DDBJ whole genome shotgun (WGS) entry which is preliminary data.</text>
</comment>
<evidence type="ECO:0000256" key="1">
    <source>
        <dbReference type="SAM" id="Coils"/>
    </source>
</evidence>
<sequence>MRDPVTSLFILYLLSLGLINILGLPKEEPATVKNVIEASRNTSTPSKEQMFLDDTVRLITEGESEIKLNKAIKDVVLVVGMTGAGKTTITKFIAEAENLEAYKAGRLGILIRDTAKQISEGSTVISKTIFPNLIVDPSSNISFYDMPGFSDTRNVSVEIANSWFLKNVADHAERVKILFIITHTTMIQGGHRKKIIEILNHATEFIKNPGKFTDAISLVASKVDSDESPERIIGGIAAFLESVKTDLQKVMKDPKRREKADALLDAFLSKDENNSYNRISYFLQPVTPGPLIAQADVMERRAAILRNLEVSTTFVRNSANDFGISVSENGKFLISKIAGVMSRMISSAMLSLSNRIVTHTQSNLQDPSRTVGKLLNDQRRMENFYRSLSPAMTRQEFTQALYDLIRILNIPSLDQEIRTIQNREKNLNFFETVRGERFPANIPEWSSPLRIAIESANSALSKMTSTLNQHMLQETKNLNTYFQNKIHQQIFNSRNSTALKLQLSSLAKSLEDLLEDAENRIDTYNQFAARLRTFLGYQGEILRVSKIQNLTNDMDVEGPSCRVLSPLKVSNWLPPFETLLGFLEEEQVKVEKLILDETFLPVLSEDRLAKTRAEKNFTRLITEADHDLSLLRTQRDQDEKVFEAKMLKLEENCERDLTNTKSLHDNEEKGLIANGNTEEEIFKRELTLEKEHTGRVEENCVEAQNKLNGDLENLRQQHLQNFENKKQRRKDLSSNLKQQLDKQLEDKQASCVKEVDNKKLLCTQQQTDLQKHNAQQAQSLGKISRRINVCQEDVKVIQSICTQEVTKLKDQTETDKRVLQNKITAERANCVAQKKVDLEACDIQLEEARTDLSNEELRANKIISSKAEECQQNLDTKVALHQKDLEIRRKKLSSEKRFLEADCEGRVISVKTESLHEFEKQKEVFLERWRKSGSCCYSKAGKCRDGTNETSLCCSYKECTYRFWSSNCCGCASTCRM</sequence>
<evidence type="ECO:0000256" key="2">
    <source>
        <dbReference type="SAM" id="SignalP"/>
    </source>
</evidence>
<gene>
    <name evidence="3" type="ORF">AFUS01_LOCUS1436</name>
</gene>
<dbReference type="CDD" id="cd00882">
    <property type="entry name" value="Ras_like_GTPase"/>
    <property type="match status" value="1"/>
</dbReference>
<feature type="coiled-coil region" evidence="1">
    <location>
        <begin position="500"/>
        <end position="527"/>
    </location>
</feature>
<keyword evidence="2" id="KW-0732">Signal</keyword>
<name>A0A8J2NGU6_9HEXA</name>
<organism evidence="3 4">
    <name type="scientific">Allacma fusca</name>
    <dbReference type="NCBI Taxonomy" id="39272"/>
    <lineage>
        <taxon>Eukaryota</taxon>
        <taxon>Metazoa</taxon>
        <taxon>Ecdysozoa</taxon>
        <taxon>Arthropoda</taxon>
        <taxon>Hexapoda</taxon>
        <taxon>Collembola</taxon>
        <taxon>Symphypleona</taxon>
        <taxon>Sminthuridae</taxon>
        <taxon>Allacma</taxon>
    </lineage>
</organism>
<reference evidence="3" key="1">
    <citation type="submission" date="2021-06" db="EMBL/GenBank/DDBJ databases">
        <authorList>
            <person name="Hodson N. C."/>
            <person name="Mongue J. A."/>
            <person name="Jaron S. K."/>
        </authorList>
    </citation>
    <scope>NUCLEOTIDE SEQUENCE</scope>
</reference>
<evidence type="ECO:0000313" key="4">
    <source>
        <dbReference type="Proteomes" id="UP000708208"/>
    </source>
</evidence>
<feature type="chain" id="PRO_5035282733" evidence="2">
    <location>
        <begin position="24"/>
        <end position="977"/>
    </location>
</feature>
<protein>
    <submittedName>
        <fullName evidence="3">Uncharacterized protein</fullName>
    </submittedName>
</protein>
<keyword evidence="1" id="KW-0175">Coiled coil</keyword>
<feature type="signal peptide" evidence="2">
    <location>
        <begin position="1"/>
        <end position="23"/>
    </location>
</feature>
<keyword evidence="4" id="KW-1185">Reference proteome</keyword>
<evidence type="ECO:0000313" key="3">
    <source>
        <dbReference type="EMBL" id="CAG7662163.1"/>
    </source>
</evidence>
<proteinExistence type="predicted"/>
<dbReference type="EMBL" id="CAJVCH010007971">
    <property type="protein sequence ID" value="CAG7662163.1"/>
    <property type="molecule type" value="Genomic_DNA"/>
</dbReference>